<dbReference type="SUPFAM" id="SSF53098">
    <property type="entry name" value="Ribonuclease H-like"/>
    <property type="match status" value="1"/>
</dbReference>
<comment type="caution">
    <text evidence="1">The sequence shown here is derived from an EMBL/GenBank/DDBJ whole genome shotgun (WGS) entry which is preliminary data.</text>
</comment>
<sequence length="61" mass="7052">MGKAEATNKTLITALKKRLEQAKGKWVEELPDVLWAYRTNPDVRQETLPSPAYRYGCKHSY</sequence>
<dbReference type="EMBL" id="QGNW01002316">
    <property type="protein sequence ID" value="RVW21064.1"/>
    <property type="molecule type" value="Genomic_DNA"/>
</dbReference>
<dbReference type="Proteomes" id="UP000288805">
    <property type="component" value="Unassembled WGS sequence"/>
</dbReference>
<dbReference type="GO" id="GO:0003676">
    <property type="term" value="F:nucleic acid binding"/>
    <property type="evidence" value="ECO:0007669"/>
    <property type="project" value="InterPro"/>
</dbReference>
<gene>
    <name evidence="1" type="ORF">CK203_107534</name>
</gene>
<evidence type="ECO:0000313" key="2">
    <source>
        <dbReference type="Proteomes" id="UP000288805"/>
    </source>
</evidence>
<proteinExistence type="predicted"/>
<dbReference type="AlphaFoldDB" id="A0A438CCU8"/>
<dbReference type="Gene3D" id="3.30.420.10">
    <property type="entry name" value="Ribonuclease H-like superfamily/Ribonuclease H"/>
    <property type="match status" value="1"/>
</dbReference>
<accession>A0A438CCU8</accession>
<organism evidence="1 2">
    <name type="scientific">Vitis vinifera</name>
    <name type="common">Grape</name>
    <dbReference type="NCBI Taxonomy" id="29760"/>
    <lineage>
        <taxon>Eukaryota</taxon>
        <taxon>Viridiplantae</taxon>
        <taxon>Streptophyta</taxon>
        <taxon>Embryophyta</taxon>
        <taxon>Tracheophyta</taxon>
        <taxon>Spermatophyta</taxon>
        <taxon>Magnoliopsida</taxon>
        <taxon>eudicotyledons</taxon>
        <taxon>Gunneridae</taxon>
        <taxon>Pentapetalae</taxon>
        <taxon>rosids</taxon>
        <taxon>Vitales</taxon>
        <taxon>Vitaceae</taxon>
        <taxon>Viteae</taxon>
        <taxon>Vitis</taxon>
    </lineage>
</organism>
<name>A0A438CCU8_VITVI</name>
<evidence type="ECO:0000313" key="1">
    <source>
        <dbReference type="EMBL" id="RVW21064.1"/>
    </source>
</evidence>
<protein>
    <submittedName>
        <fullName evidence="1">Uncharacterized protein</fullName>
    </submittedName>
</protein>
<reference evidence="1 2" key="1">
    <citation type="journal article" date="2018" name="PLoS Genet.">
        <title>Population sequencing reveals clonal diversity and ancestral inbreeding in the grapevine cultivar Chardonnay.</title>
        <authorList>
            <person name="Roach M.J."/>
            <person name="Johnson D.L."/>
            <person name="Bohlmann J."/>
            <person name="van Vuuren H.J."/>
            <person name="Jones S.J."/>
            <person name="Pretorius I.S."/>
            <person name="Schmidt S.A."/>
            <person name="Borneman A.R."/>
        </authorList>
    </citation>
    <scope>NUCLEOTIDE SEQUENCE [LARGE SCALE GENOMIC DNA]</scope>
    <source>
        <strain evidence="2">cv. Chardonnay</strain>
        <tissue evidence="1">Leaf</tissue>
    </source>
</reference>
<dbReference type="InterPro" id="IPR012337">
    <property type="entry name" value="RNaseH-like_sf"/>
</dbReference>
<dbReference type="InterPro" id="IPR036397">
    <property type="entry name" value="RNaseH_sf"/>
</dbReference>